<dbReference type="InterPro" id="IPR017887">
    <property type="entry name" value="TF_TCP_subgr"/>
</dbReference>
<name>A0AAE1IRZ8_9FABA</name>
<protein>
    <recommendedName>
        <fullName evidence="1">TCP domain-containing protein</fullName>
    </recommendedName>
</protein>
<proteinExistence type="predicted"/>
<organism evidence="2 3">
    <name type="scientific">Acacia crassicarpa</name>
    <name type="common">northern wattle</name>
    <dbReference type="NCBI Taxonomy" id="499986"/>
    <lineage>
        <taxon>Eukaryota</taxon>
        <taxon>Viridiplantae</taxon>
        <taxon>Streptophyta</taxon>
        <taxon>Embryophyta</taxon>
        <taxon>Tracheophyta</taxon>
        <taxon>Spermatophyta</taxon>
        <taxon>Magnoliopsida</taxon>
        <taxon>eudicotyledons</taxon>
        <taxon>Gunneridae</taxon>
        <taxon>Pentapetalae</taxon>
        <taxon>rosids</taxon>
        <taxon>fabids</taxon>
        <taxon>Fabales</taxon>
        <taxon>Fabaceae</taxon>
        <taxon>Caesalpinioideae</taxon>
        <taxon>mimosoid clade</taxon>
        <taxon>Acacieae</taxon>
        <taxon>Acacia</taxon>
    </lineage>
</organism>
<dbReference type="AlphaFoldDB" id="A0AAE1IRZ8"/>
<accession>A0AAE1IRZ8</accession>
<evidence type="ECO:0000313" key="3">
    <source>
        <dbReference type="Proteomes" id="UP001293593"/>
    </source>
</evidence>
<reference evidence="2" key="1">
    <citation type="submission" date="2023-10" db="EMBL/GenBank/DDBJ databases">
        <title>Chromosome-level genome of the transformable northern wattle, Acacia crassicarpa.</title>
        <authorList>
            <person name="Massaro I."/>
            <person name="Sinha N.R."/>
            <person name="Poethig S."/>
            <person name="Leichty A.R."/>
        </authorList>
    </citation>
    <scope>NUCLEOTIDE SEQUENCE</scope>
    <source>
        <strain evidence="2">Acra3RX</strain>
        <tissue evidence="2">Leaf</tissue>
    </source>
</reference>
<evidence type="ECO:0000259" key="1">
    <source>
        <dbReference type="Pfam" id="PF03634"/>
    </source>
</evidence>
<evidence type="ECO:0000313" key="2">
    <source>
        <dbReference type="EMBL" id="KAK4255990.1"/>
    </source>
</evidence>
<dbReference type="Proteomes" id="UP001293593">
    <property type="component" value="Unassembled WGS sequence"/>
</dbReference>
<feature type="domain" description="TCP" evidence="1">
    <location>
        <begin position="44"/>
        <end position="68"/>
    </location>
</feature>
<dbReference type="Pfam" id="PF03634">
    <property type="entry name" value="TCP"/>
    <property type="match status" value="1"/>
</dbReference>
<keyword evidence="3" id="KW-1185">Reference proteome</keyword>
<comment type="caution">
    <text evidence="2">The sequence shown here is derived from an EMBL/GenBank/DDBJ whole genome shotgun (WGS) entry which is preliminary data.</text>
</comment>
<dbReference type="EMBL" id="JAWXYG010000013">
    <property type="protein sequence ID" value="KAK4255990.1"/>
    <property type="molecule type" value="Genomic_DNA"/>
</dbReference>
<gene>
    <name evidence="2" type="ORF">QN277_008913</name>
</gene>
<sequence length="113" mass="12547">MEKTRRIRIQQFLHLKKALRLAVRGGVGEIVEVQGGHIVRSTGCKDNHNKVCTAKGPRDRQVRLFTHTTIGFSAATFPLPKSIPLSSTFSISLRPPRHHSVHPLVVVVVVGRI</sequence>